<keyword evidence="8" id="KW-1185">Reference proteome</keyword>
<keyword evidence="5 6" id="KW-0408">Iron</keyword>
<evidence type="ECO:0000313" key="8">
    <source>
        <dbReference type="Proteomes" id="UP000541185"/>
    </source>
</evidence>
<name>A0A848HGG6_9BURK</name>
<feature type="binding site" evidence="6">
    <location>
        <position position="91"/>
    </location>
    <ligand>
        <name>Fe cation</name>
        <dbReference type="ChEBI" id="CHEBI:24875"/>
        <note>catalytic</note>
    </ligand>
</feature>
<evidence type="ECO:0000256" key="3">
    <source>
        <dbReference type="ARBA" id="ARBA00022964"/>
    </source>
</evidence>
<evidence type="ECO:0000256" key="4">
    <source>
        <dbReference type="ARBA" id="ARBA00023002"/>
    </source>
</evidence>
<comment type="caution">
    <text evidence="7">The sequence shown here is derived from an EMBL/GenBank/DDBJ whole genome shotgun (WGS) entry which is preliminary data.</text>
</comment>
<dbReference type="GO" id="GO:0016702">
    <property type="term" value="F:oxidoreductase activity, acting on single donors with incorporation of molecular oxygen, incorporation of two atoms of oxygen"/>
    <property type="evidence" value="ECO:0007669"/>
    <property type="project" value="InterPro"/>
</dbReference>
<dbReference type="GO" id="GO:0008198">
    <property type="term" value="F:ferrous iron binding"/>
    <property type="evidence" value="ECO:0007669"/>
    <property type="project" value="TreeGrafter"/>
</dbReference>
<dbReference type="Gene3D" id="2.60.120.10">
    <property type="entry name" value="Jelly Rolls"/>
    <property type="match status" value="1"/>
</dbReference>
<keyword evidence="3 7" id="KW-0223">Dioxygenase</keyword>
<reference evidence="7 8" key="1">
    <citation type="submission" date="2020-04" db="EMBL/GenBank/DDBJ databases">
        <title>Ramlibacter sp. G-1-2-2 isolated from soil.</title>
        <authorList>
            <person name="Dahal R.H."/>
        </authorList>
    </citation>
    <scope>NUCLEOTIDE SEQUENCE [LARGE SCALE GENOMIC DNA]</scope>
    <source>
        <strain evidence="7 8">G-1-2-2</strain>
    </source>
</reference>
<comment type="similarity">
    <text evidence="1">Belongs to the cysteine dioxygenase family.</text>
</comment>
<evidence type="ECO:0000256" key="2">
    <source>
        <dbReference type="ARBA" id="ARBA00022723"/>
    </source>
</evidence>
<dbReference type="Proteomes" id="UP000541185">
    <property type="component" value="Unassembled WGS sequence"/>
</dbReference>
<dbReference type="PANTHER" id="PTHR12918:SF1">
    <property type="entry name" value="CYSTEINE DIOXYGENASE TYPE 1"/>
    <property type="match status" value="1"/>
</dbReference>
<evidence type="ECO:0000256" key="5">
    <source>
        <dbReference type="ARBA" id="ARBA00023004"/>
    </source>
</evidence>
<evidence type="ECO:0000256" key="1">
    <source>
        <dbReference type="ARBA" id="ARBA00006622"/>
    </source>
</evidence>
<dbReference type="InterPro" id="IPR014710">
    <property type="entry name" value="RmlC-like_jellyroll"/>
</dbReference>
<feature type="binding site" evidence="6">
    <location>
        <position position="89"/>
    </location>
    <ligand>
        <name>Fe cation</name>
        <dbReference type="ChEBI" id="CHEBI:24875"/>
        <note>catalytic</note>
    </ligand>
</feature>
<evidence type="ECO:0000256" key="6">
    <source>
        <dbReference type="PIRSR" id="PIRSR610300-51"/>
    </source>
</evidence>
<dbReference type="EMBL" id="JABBFX010000002">
    <property type="protein sequence ID" value="NML46748.1"/>
    <property type="molecule type" value="Genomic_DNA"/>
</dbReference>
<keyword evidence="2 6" id="KW-0479">Metal-binding</keyword>
<organism evidence="7 8">
    <name type="scientific">Ramlibacter agri</name>
    <dbReference type="NCBI Taxonomy" id="2728837"/>
    <lineage>
        <taxon>Bacteria</taxon>
        <taxon>Pseudomonadati</taxon>
        <taxon>Pseudomonadota</taxon>
        <taxon>Betaproteobacteria</taxon>
        <taxon>Burkholderiales</taxon>
        <taxon>Comamonadaceae</taxon>
        <taxon>Ramlibacter</taxon>
    </lineage>
</organism>
<sequence>MRTQAVNDLAPLRAFIRDIERIVAKGGEKVPEQAAERMRQLVATDGWLPDSMAEPHEKFYQQHLLYADPQDRFSLVSFVWGPGQKTPIHDHTVWGVIGMLRGAEFGQRYELGAGAPRKLGTEGRLEPGQVEIVSPTHGDVHLVRNAFDDRVSISIHLYGGNIGRTSRHVFDAETGQSKAFVSGYSRTLDPFDPKRP</sequence>
<accession>A0A848HGG6</accession>
<dbReference type="AlphaFoldDB" id="A0A848HGG6"/>
<proteinExistence type="inferred from homology"/>
<keyword evidence="4" id="KW-0560">Oxidoreductase</keyword>
<dbReference type="InterPro" id="IPR010300">
    <property type="entry name" value="CDO_1"/>
</dbReference>
<protein>
    <submittedName>
        <fullName evidence="7">Cysteine dioxygenase</fullName>
    </submittedName>
</protein>
<dbReference type="SUPFAM" id="SSF51182">
    <property type="entry name" value="RmlC-like cupins"/>
    <property type="match status" value="1"/>
</dbReference>
<dbReference type="RefSeq" id="WP_169420994.1">
    <property type="nucleotide sequence ID" value="NZ_JABBFX010000002.1"/>
</dbReference>
<gene>
    <name evidence="7" type="ORF">HHL11_23595</name>
</gene>
<evidence type="ECO:0000313" key="7">
    <source>
        <dbReference type="EMBL" id="NML46748.1"/>
    </source>
</evidence>
<feature type="binding site" evidence="6">
    <location>
        <position position="141"/>
    </location>
    <ligand>
        <name>Fe cation</name>
        <dbReference type="ChEBI" id="CHEBI:24875"/>
        <note>catalytic</note>
    </ligand>
</feature>
<dbReference type="PANTHER" id="PTHR12918">
    <property type="entry name" value="CYSTEINE DIOXYGENASE"/>
    <property type="match status" value="1"/>
</dbReference>
<dbReference type="InterPro" id="IPR011051">
    <property type="entry name" value="RmlC_Cupin_sf"/>
</dbReference>
<dbReference type="CDD" id="cd10548">
    <property type="entry name" value="cupin_CDO"/>
    <property type="match status" value="1"/>
</dbReference>